<proteinExistence type="predicted"/>
<evidence type="ECO:0008006" key="3">
    <source>
        <dbReference type="Google" id="ProtNLM"/>
    </source>
</evidence>
<dbReference type="Proteomes" id="UP000318538">
    <property type="component" value="Chromosome"/>
</dbReference>
<name>A0A517NDW7_9BACT</name>
<dbReference type="AlphaFoldDB" id="A0A517NDW7"/>
<dbReference type="Gene3D" id="1.10.30.50">
    <property type="match status" value="1"/>
</dbReference>
<evidence type="ECO:0000313" key="2">
    <source>
        <dbReference type="Proteomes" id="UP000318538"/>
    </source>
</evidence>
<organism evidence="1 2">
    <name type="scientific">Rubripirellula lacrimiformis</name>
    <dbReference type="NCBI Taxonomy" id="1930273"/>
    <lineage>
        <taxon>Bacteria</taxon>
        <taxon>Pseudomonadati</taxon>
        <taxon>Planctomycetota</taxon>
        <taxon>Planctomycetia</taxon>
        <taxon>Pirellulales</taxon>
        <taxon>Pirellulaceae</taxon>
        <taxon>Rubripirellula</taxon>
    </lineage>
</organism>
<protein>
    <recommendedName>
        <fullName evidence="3">HNH endonuclease 5 domain-containing protein</fullName>
    </recommendedName>
</protein>
<accession>A0A517NDW7</accession>
<gene>
    <name evidence="1" type="ORF">K227x_37210</name>
</gene>
<reference evidence="1 2" key="1">
    <citation type="submission" date="2019-02" db="EMBL/GenBank/DDBJ databases">
        <title>Deep-cultivation of Planctomycetes and their phenomic and genomic characterization uncovers novel biology.</title>
        <authorList>
            <person name="Wiegand S."/>
            <person name="Jogler M."/>
            <person name="Boedeker C."/>
            <person name="Pinto D."/>
            <person name="Vollmers J."/>
            <person name="Rivas-Marin E."/>
            <person name="Kohn T."/>
            <person name="Peeters S.H."/>
            <person name="Heuer A."/>
            <person name="Rast P."/>
            <person name="Oberbeckmann S."/>
            <person name="Bunk B."/>
            <person name="Jeske O."/>
            <person name="Meyerdierks A."/>
            <person name="Storesund J.E."/>
            <person name="Kallscheuer N."/>
            <person name="Luecker S."/>
            <person name="Lage O.M."/>
            <person name="Pohl T."/>
            <person name="Merkel B.J."/>
            <person name="Hornburger P."/>
            <person name="Mueller R.-W."/>
            <person name="Bruemmer F."/>
            <person name="Labrenz M."/>
            <person name="Spormann A.M."/>
            <person name="Op den Camp H."/>
            <person name="Overmann J."/>
            <person name="Amann R."/>
            <person name="Jetten M.S.M."/>
            <person name="Mascher T."/>
            <person name="Medema M.H."/>
            <person name="Devos D.P."/>
            <person name="Kaster A.-K."/>
            <person name="Ovreas L."/>
            <person name="Rohde M."/>
            <person name="Galperin M.Y."/>
            <person name="Jogler C."/>
        </authorList>
    </citation>
    <scope>NUCLEOTIDE SEQUENCE [LARGE SCALE GENOMIC DNA]</scope>
    <source>
        <strain evidence="1 2">K22_7</strain>
    </source>
</reference>
<keyword evidence="2" id="KW-1185">Reference proteome</keyword>
<dbReference type="EMBL" id="CP036525">
    <property type="protein sequence ID" value="QDT05321.1"/>
    <property type="molecule type" value="Genomic_DNA"/>
</dbReference>
<dbReference type="KEGG" id="rlc:K227x_37210"/>
<dbReference type="OrthoDB" id="2081179at2"/>
<sequence length="226" mass="25412">MAKQKRSRRGTCAICGKFGPTTRDHIPPQGLFGKPLPSDLLTVPACRDCNGGASGDDEYFRNAICMSTYRGESRHGKVGSEKAIRSLQRSRRHREEFAKNAMQVPIRTADGQIERLGLAFTVDADRVNAVIRRVFRGIFYVETNQVLPAEYDISVDTPESYEQCAPETHTLMERNVLYPLKSVEARVFAEDMFRYKFARPDSSSSVSVCWMVFYGALPVLCLSGRD</sequence>
<evidence type="ECO:0000313" key="1">
    <source>
        <dbReference type="EMBL" id="QDT05321.1"/>
    </source>
</evidence>